<organism evidence="1 2">
    <name type="scientific">Niallia circulans</name>
    <name type="common">Bacillus circulans</name>
    <dbReference type="NCBI Taxonomy" id="1397"/>
    <lineage>
        <taxon>Bacteria</taxon>
        <taxon>Bacillati</taxon>
        <taxon>Bacillota</taxon>
        <taxon>Bacilli</taxon>
        <taxon>Bacillales</taxon>
        <taxon>Bacillaceae</taxon>
        <taxon>Niallia</taxon>
    </lineage>
</organism>
<dbReference type="GO" id="GO:0046983">
    <property type="term" value="F:protein dimerization activity"/>
    <property type="evidence" value="ECO:0007669"/>
    <property type="project" value="InterPro"/>
</dbReference>
<dbReference type="RefSeq" id="WP_095329613.1">
    <property type="nucleotide sequence ID" value="NZ_CP026031.1"/>
</dbReference>
<evidence type="ECO:0000313" key="2">
    <source>
        <dbReference type="Proteomes" id="UP000216961"/>
    </source>
</evidence>
<evidence type="ECO:0000313" key="1">
    <source>
        <dbReference type="EMBL" id="PAD83918.1"/>
    </source>
</evidence>
<dbReference type="SUPFAM" id="SSF140500">
    <property type="entry name" value="BAS1536-like"/>
    <property type="match status" value="1"/>
</dbReference>
<dbReference type="InterPro" id="IPR018540">
    <property type="entry name" value="Spo0E-like"/>
</dbReference>
<dbReference type="Pfam" id="PF09388">
    <property type="entry name" value="SpoOE-like"/>
    <property type="match status" value="1"/>
</dbReference>
<gene>
    <name evidence="1" type="ORF">CHH57_07280</name>
</gene>
<dbReference type="Gene3D" id="4.10.280.10">
    <property type="entry name" value="Helix-loop-helix DNA-binding domain"/>
    <property type="match status" value="1"/>
</dbReference>
<reference evidence="1 2" key="1">
    <citation type="submission" date="2017-07" db="EMBL/GenBank/DDBJ databases">
        <title>Isolation and whole genome analysis of endospore-forming bacteria from heroin.</title>
        <authorList>
            <person name="Kalinowski J."/>
            <person name="Ahrens B."/>
            <person name="Al-Dilaimi A."/>
            <person name="Winkler A."/>
            <person name="Wibberg D."/>
            <person name="Schleenbecker U."/>
            <person name="Ruckert C."/>
            <person name="Wolfel R."/>
            <person name="Grass G."/>
        </authorList>
    </citation>
    <scope>NUCLEOTIDE SEQUENCE [LARGE SCALE GENOMIC DNA]</scope>
    <source>
        <strain evidence="1 2">7521-2</strain>
    </source>
</reference>
<accession>A0A268FEW9</accession>
<proteinExistence type="predicted"/>
<dbReference type="EMBL" id="NPBQ01000038">
    <property type="protein sequence ID" value="PAD83918.1"/>
    <property type="molecule type" value="Genomic_DNA"/>
</dbReference>
<protein>
    <submittedName>
        <fullName evidence="1">Uncharacterized protein</fullName>
    </submittedName>
</protein>
<dbReference type="Proteomes" id="UP000216961">
    <property type="component" value="Unassembled WGS sequence"/>
</dbReference>
<dbReference type="GO" id="GO:0043937">
    <property type="term" value="P:regulation of sporulation"/>
    <property type="evidence" value="ECO:0007669"/>
    <property type="project" value="InterPro"/>
</dbReference>
<dbReference type="InterPro" id="IPR036638">
    <property type="entry name" value="HLH_DNA-bd_sf"/>
</dbReference>
<name>A0A268FEW9_NIACI</name>
<dbReference type="AlphaFoldDB" id="A0A268FEW9"/>
<dbReference type="InterPro" id="IPR037208">
    <property type="entry name" value="Spo0E-like_sf"/>
</dbReference>
<sequence length="62" mass="7224">MLMVLSRMNIENVCELMDTIDSLKIQLLKYGIEKGLNDPNTIQISELLDTYIVMYQKKMAQK</sequence>
<comment type="caution">
    <text evidence="1">The sequence shown here is derived from an EMBL/GenBank/DDBJ whole genome shotgun (WGS) entry which is preliminary data.</text>
</comment>
<dbReference type="KEGG" id="bcir:C2I06_16585"/>